<gene>
    <name evidence="2" type="ORF">DILT_LOCUS19904</name>
</gene>
<feature type="region of interest" description="Disordered" evidence="1">
    <location>
        <begin position="12"/>
        <end position="50"/>
    </location>
</feature>
<proteinExistence type="predicted"/>
<dbReference type="EMBL" id="UYRU01125262">
    <property type="protein sequence ID" value="VDN49829.1"/>
    <property type="molecule type" value="Genomic_DNA"/>
</dbReference>
<name>A0A3P7SDL4_DIBLA</name>
<evidence type="ECO:0000313" key="2">
    <source>
        <dbReference type="EMBL" id="VDN49829.1"/>
    </source>
</evidence>
<protein>
    <submittedName>
        <fullName evidence="2">Uncharacterized protein</fullName>
    </submittedName>
</protein>
<sequence>MQPMVNACYRTGRKRRPWHHNAGASDPHLGFSEGSQKPHKTSDWPFPGPNQRLGSRATRFYARKILCNRPVICP</sequence>
<reference evidence="2 3" key="1">
    <citation type="submission" date="2018-11" db="EMBL/GenBank/DDBJ databases">
        <authorList>
            <consortium name="Pathogen Informatics"/>
        </authorList>
    </citation>
    <scope>NUCLEOTIDE SEQUENCE [LARGE SCALE GENOMIC DNA]</scope>
</reference>
<organism evidence="2 3">
    <name type="scientific">Dibothriocephalus latus</name>
    <name type="common">Fish tapeworm</name>
    <name type="synonym">Diphyllobothrium latum</name>
    <dbReference type="NCBI Taxonomy" id="60516"/>
    <lineage>
        <taxon>Eukaryota</taxon>
        <taxon>Metazoa</taxon>
        <taxon>Spiralia</taxon>
        <taxon>Lophotrochozoa</taxon>
        <taxon>Platyhelminthes</taxon>
        <taxon>Cestoda</taxon>
        <taxon>Eucestoda</taxon>
        <taxon>Diphyllobothriidea</taxon>
        <taxon>Diphyllobothriidae</taxon>
        <taxon>Dibothriocephalus</taxon>
    </lineage>
</organism>
<keyword evidence="3" id="KW-1185">Reference proteome</keyword>
<dbReference type="AlphaFoldDB" id="A0A3P7SDL4"/>
<evidence type="ECO:0000256" key="1">
    <source>
        <dbReference type="SAM" id="MobiDB-lite"/>
    </source>
</evidence>
<accession>A0A3P7SDL4</accession>
<evidence type="ECO:0000313" key="3">
    <source>
        <dbReference type="Proteomes" id="UP000281553"/>
    </source>
</evidence>
<dbReference type="Proteomes" id="UP000281553">
    <property type="component" value="Unassembled WGS sequence"/>
</dbReference>